<proteinExistence type="predicted"/>
<gene>
    <name evidence="1" type="ORF">MYP_880</name>
</gene>
<dbReference type="Proteomes" id="UP000030185">
    <property type="component" value="Unassembled WGS sequence"/>
</dbReference>
<dbReference type="SUPFAM" id="SSF53254">
    <property type="entry name" value="Phosphoglycerate mutase-like"/>
    <property type="match status" value="1"/>
</dbReference>
<dbReference type="InterPro" id="IPR013078">
    <property type="entry name" value="His_Pase_superF_clade-1"/>
</dbReference>
<evidence type="ECO:0000313" key="2">
    <source>
        <dbReference type="Proteomes" id="UP000030185"/>
    </source>
</evidence>
<reference evidence="1 2" key="1">
    <citation type="submission" date="2014-09" db="EMBL/GenBank/DDBJ databases">
        <title>Sporocytophaga myxococcoides PG-01 genome sequencing.</title>
        <authorList>
            <person name="Liu L."/>
            <person name="Gao P.J."/>
            <person name="Chen G.J."/>
            <person name="Wang L.S."/>
        </authorList>
    </citation>
    <scope>NUCLEOTIDE SEQUENCE [LARGE SCALE GENOMIC DNA]</scope>
    <source>
        <strain evidence="1 2">PG-01</strain>
    </source>
</reference>
<dbReference type="Gene3D" id="3.40.50.1240">
    <property type="entry name" value="Phosphoglycerate mutase-like"/>
    <property type="match status" value="1"/>
</dbReference>
<evidence type="ECO:0000313" key="1">
    <source>
        <dbReference type="EMBL" id="GAL83653.1"/>
    </source>
</evidence>
<dbReference type="STRING" id="153721.MYP_880"/>
<dbReference type="EMBL" id="BBLT01000001">
    <property type="protein sequence ID" value="GAL83653.1"/>
    <property type="molecule type" value="Genomic_DNA"/>
</dbReference>
<dbReference type="OrthoDB" id="1680942at2"/>
<organism evidence="1 2">
    <name type="scientific">Sporocytophaga myxococcoides</name>
    <dbReference type="NCBI Taxonomy" id="153721"/>
    <lineage>
        <taxon>Bacteria</taxon>
        <taxon>Pseudomonadati</taxon>
        <taxon>Bacteroidota</taxon>
        <taxon>Cytophagia</taxon>
        <taxon>Cytophagales</taxon>
        <taxon>Cytophagaceae</taxon>
        <taxon>Sporocytophaga</taxon>
    </lineage>
</organism>
<dbReference type="Pfam" id="PF00300">
    <property type="entry name" value="His_Phos_1"/>
    <property type="match status" value="1"/>
</dbReference>
<sequence>MKIGLVRHFKVNHPFPEKTLLSKSDLVKWFAEYDNKVEIQSKVVDLSGVNWHCCYSSPLIRAVKTAKHIYNGNITEIPELKELDIVHRLSDKLKLPFLMWGFIIRMISFTANNDTDRFKNGIIAFVDNVIAKNEKDFLIVSHWFVMRVIRQELIKRGFVGDNFKSNDYGRLYVFEGKTK</sequence>
<keyword evidence="2" id="KW-1185">Reference proteome</keyword>
<name>A0A098LBE5_9BACT</name>
<protein>
    <submittedName>
        <fullName evidence="1">Phosphoglycerate mutase family protein</fullName>
    </submittedName>
</protein>
<dbReference type="AlphaFoldDB" id="A0A098LBE5"/>
<dbReference type="RefSeq" id="WP_045458816.1">
    <property type="nucleotide sequence ID" value="NZ_BBLT01000001.1"/>
</dbReference>
<accession>A0A098LBE5</accession>
<comment type="caution">
    <text evidence="1">The sequence shown here is derived from an EMBL/GenBank/DDBJ whole genome shotgun (WGS) entry which is preliminary data.</text>
</comment>
<dbReference type="InterPro" id="IPR029033">
    <property type="entry name" value="His_PPase_superfam"/>
</dbReference>
<dbReference type="eggNOG" id="COG0406">
    <property type="taxonomic scope" value="Bacteria"/>
</dbReference>